<sequence>MTNAGSVAAPAGNVTGTTTATSFVIATVSIPNATAAAAVRVSSAVVDVTTIAAAPGTGKVHPSAVHAAWDDLDCGGNDPRSRSAHTAAASVAASVLTPRDDRVSSPAHV</sequence>
<dbReference type="AlphaFoldDB" id="A0A8J5BTW5"/>
<comment type="caution">
    <text evidence="2">The sequence shown here is derived from an EMBL/GenBank/DDBJ whole genome shotgun (WGS) entry which is preliminary data.</text>
</comment>
<organism evidence="2 3">
    <name type="scientific">Chionoecetes opilio</name>
    <name type="common">Atlantic snow crab</name>
    <name type="synonym">Cancer opilio</name>
    <dbReference type="NCBI Taxonomy" id="41210"/>
    <lineage>
        <taxon>Eukaryota</taxon>
        <taxon>Metazoa</taxon>
        <taxon>Ecdysozoa</taxon>
        <taxon>Arthropoda</taxon>
        <taxon>Crustacea</taxon>
        <taxon>Multicrustacea</taxon>
        <taxon>Malacostraca</taxon>
        <taxon>Eumalacostraca</taxon>
        <taxon>Eucarida</taxon>
        <taxon>Decapoda</taxon>
        <taxon>Pleocyemata</taxon>
        <taxon>Brachyura</taxon>
        <taxon>Eubrachyura</taxon>
        <taxon>Majoidea</taxon>
        <taxon>Majidae</taxon>
        <taxon>Chionoecetes</taxon>
    </lineage>
</organism>
<proteinExistence type="predicted"/>
<accession>A0A8J5BTW5</accession>
<protein>
    <submittedName>
        <fullName evidence="2">Uncharacterized protein</fullName>
    </submittedName>
</protein>
<keyword evidence="3" id="KW-1185">Reference proteome</keyword>
<evidence type="ECO:0000313" key="2">
    <source>
        <dbReference type="EMBL" id="KAG0710058.1"/>
    </source>
</evidence>
<dbReference type="Proteomes" id="UP000770661">
    <property type="component" value="Unassembled WGS sequence"/>
</dbReference>
<feature type="compositionally biased region" description="Low complexity" evidence="1">
    <location>
        <begin position="84"/>
        <end position="95"/>
    </location>
</feature>
<feature type="region of interest" description="Disordered" evidence="1">
    <location>
        <begin position="77"/>
        <end position="109"/>
    </location>
</feature>
<evidence type="ECO:0000256" key="1">
    <source>
        <dbReference type="SAM" id="MobiDB-lite"/>
    </source>
</evidence>
<dbReference type="EMBL" id="JACEEZ010024570">
    <property type="protein sequence ID" value="KAG0710058.1"/>
    <property type="molecule type" value="Genomic_DNA"/>
</dbReference>
<name>A0A8J5BTW5_CHIOP</name>
<gene>
    <name evidence="2" type="ORF">GWK47_023580</name>
</gene>
<evidence type="ECO:0000313" key="3">
    <source>
        <dbReference type="Proteomes" id="UP000770661"/>
    </source>
</evidence>
<reference evidence="2" key="1">
    <citation type="submission" date="2020-07" db="EMBL/GenBank/DDBJ databases">
        <title>The High-quality genome of the commercially important snow crab, Chionoecetes opilio.</title>
        <authorList>
            <person name="Jeong J.-H."/>
            <person name="Ryu S."/>
        </authorList>
    </citation>
    <scope>NUCLEOTIDE SEQUENCE</scope>
    <source>
        <strain evidence="2">MADBK_172401_WGS</strain>
        <tissue evidence="2">Digestive gland</tissue>
    </source>
</reference>